<evidence type="ECO:0000313" key="4">
    <source>
        <dbReference type="Proteomes" id="UP000538666"/>
    </source>
</evidence>
<organism evidence="3 4">
    <name type="scientific">Silvibacterium bohemicum</name>
    <dbReference type="NCBI Taxonomy" id="1577686"/>
    <lineage>
        <taxon>Bacteria</taxon>
        <taxon>Pseudomonadati</taxon>
        <taxon>Acidobacteriota</taxon>
        <taxon>Terriglobia</taxon>
        <taxon>Terriglobales</taxon>
        <taxon>Acidobacteriaceae</taxon>
        <taxon>Silvibacterium</taxon>
    </lineage>
</organism>
<dbReference type="RefSeq" id="WP_050060852.1">
    <property type="nucleotide sequence ID" value="NZ_JACHEK010000008.1"/>
</dbReference>
<name>A0A841JXF4_9BACT</name>
<dbReference type="OrthoDB" id="107712at2"/>
<keyword evidence="2 3" id="KW-0808">Transferase</keyword>
<dbReference type="EMBL" id="JACHEK010000008">
    <property type="protein sequence ID" value="MBB6145830.1"/>
    <property type="molecule type" value="Genomic_DNA"/>
</dbReference>
<dbReference type="GO" id="GO:0008194">
    <property type="term" value="F:UDP-glycosyltransferase activity"/>
    <property type="evidence" value="ECO:0007669"/>
    <property type="project" value="InterPro"/>
</dbReference>
<evidence type="ECO:0000313" key="3">
    <source>
        <dbReference type="EMBL" id="MBB6145830.1"/>
    </source>
</evidence>
<proteinExistence type="predicted"/>
<reference evidence="3 4" key="1">
    <citation type="submission" date="2020-08" db="EMBL/GenBank/DDBJ databases">
        <title>Genomic Encyclopedia of Type Strains, Phase IV (KMG-IV): sequencing the most valuable type-strain genomes for metagenomic binning, comparative biology and taxonomic classification.</title>
        <authorList>
            <person name="Goeker M."/>
        </authorList>
    </citation>
    <scope>NUCLEOTIDE SEQUENCE [LARGE SCALE GENOMIC DNA]</scope>
    <source>
        <strain evidence="3 4">DSM 103733</strain>
    </source>
</reference>
<evidence type="ECO:0000256" key="2">
    <source>
        <dbReference type="ARBA" id="ARBA00022679"/>
    </source>
</evidence>
<dbReference type="PANTHER" id="PTHR48043">
    <property type="entry name" value="EG:EG0003.4 PROTEIN-RELATED"/>
    <property type="match status" value="1"/>
</dbReference>
<accession>A0A841JXF4</accession>
<dbReference type="CDD" id="cd03784">
    <property type="entry name" value="GT1_Gtf-like"/>
    <property type="match status" value="1"/>
</dbReference>
<protein>
    <submittedName>
        <fullName evidence="3">MGT family glycosyltransferase</fullName>
    </submittedName>
</protein>
<keyword evidence="4" id="KW-1185">Reference proteome</keyword>
<dbReference type="Pfam" id="PF00201">
    <property type="entry name" value="UDPGT"/>
    <property type="match status" value="1"/>
</dbReference>
<comment type="caution">
    <text evidence="3">The sequence shown here is derived from an EMBL/GenBank/DDBJ whole genome shotgun (WGS) entry which is preliminary data.</text>
</comment>
<dbReference type="InterPro" id="IPR002213">
    <property type="entry name" value="UDP_glucos_trans"/>
</dbReference>
<keyword evidence="1" id="KW-0328">Glycosyltransferase</keyword>
<evidence type="ECO:0000256" key="1">
    <source>
        <dbReference type="ARBA" id="ARBA00022676"/>
    </source>
</evidence>
<dbReference type="InterPro" id="IPR050271">
    <property type="entry name" value="UDP-glycosyltransferase"/>
</dbReference>
<dbReference type="SUPFAM" id="SSF53756">
    <property type="entry name" value="UDP-Glycosyltransferase/glycogen phosphorylase"/>
    <property type="match status" value="1"/>
</dbReference>
<dbReference type="Gene3D" id="3.40.50.2000">
    <property type="entry name" value="Glycogen Phosphorylase B"/>
    <property type="match status" value="2"/>
</dbReference>
<dbReference type="Proteomes" id="UP000538666">
    <property type="component" value="Unassembled WGS sequence"/>
</dbReference>
<sequence>MKIGFVSLPLYGHLNPMTTLARRLQSRGNDVVFIGVPDVEPFARAAGLFFVPYCEKEYPLGTITDEWANVSKLHGQEVLNYTFQHLSPGLTEAALKHLAKTIADAGVDALVLDTAHFFIELVPMSLGIPYVHVWNVLNIDFSGTTPSCLLPGMPDITPEGLARNIEGLEWMGSLLAPIAQLAVPFAEKAGLQIDWSDPSATTSKLAVVSQTPKELDFPGIPWPPQFHHTGPFHDNKGREPVAFPWERLNGKPLVYASMGTLVNGLDDVYKTILAVFRSRPEFQLVLSIGRNVKPESLGPIPLDTILVPSAPQIELLRRATLCITHAGMNTTLESLAQGVPMVAIPIGYDQPGAAARIAYHGAGELIELESLSVAVLAEAVHKVQTIPSYRAKARYFQEVIMNTHGLDLASKIIEKAFACVESSEAAGEFAGLSRS</sequence>
<gene>
    <name evidence="3" type="ORF">HNQ77_003800</name>
</gene>
<dbReference type="PANTHER" id="PTHR48043:SF145">
    <property type="entry name" value="FI06409P-RELATED"/>
    <property type="match status" value="1"/>
</dbReference>
<dbReference type="AlphaFoldDB" id="A0A841JXF4"/>